<reference evidence="1" key="2">
    <citation type="submission" date="2018-10" db="UniProtKB">
        <authorList>
            <consortium name="EnsemblPlants"/>
        </authorList>
    </citation>
    <scope>IDENTIFICATION</scope>
</reference>
<dbReference type="Gramene" id="TraesCS3B02G067500.1">
    <property type="protein sequence ID" value="TraesCS3B02G067500.1"/>
    <property type="gene ID" value="TraesCS3B02G067500"/>
</dbReference>
<proteinExistence type="predicted"/>
<gene>
    <name evidence="1" type="primary">LOC123064657</name>
</gene>
<organism evidence="1">
    <name type="scientific">Triticum aestivum</name>
    <name type="common">Wheat</name>
    <dbReference type="NCBI Taxonomy" id="4565"/>
    <lineage>
        <taxon>Eukaryota</taxon>
        <taxon>Viridiplantae</taxon>
        <taxon>Streptophyta</taxon>
        <taxon>Embryophyta</taxon>
        <taxon>Tracheophyta</taxon>
        <taxon>Spermatophyta</taxon>
        <taxon>Magnoliopsida</taxon>
        <taxon>Liliopsida</taxon>
        <taxon>Poales</taxon>
        <taxon>Poaceae</taxon>
        <taxon>BOP clade</taxon>
        <taxon>Pooideae</taxon>
        <taxon>Triticodae</taxon>
        <taxon>Triticeae</taxon>
        <taxon>Triticinae</taxon>
        <taxon>Triticum</taxon>
    </lineage>
</organism>
<evidence type="ECO:0000313" key="1">
    <source>
        <dbReference type="EnsemblPlants" id="TraesCS3B02G067500.1"/>
    </source>
</evidence>
<name>A0A3B6FFC5_WHEAT</name>
<dbReference type="GeneID" id="123064657"/>
<dbReference type="RefSeq" id="XP_044344026.1">
    <property type="nucleotide sequence ID" value="XM_044488091.1"/>
</dbReference>
<dbReference type="OrthoDB" id="711968at2759"/>
<protein>
    <submittedName>
        <fullName evidence="1">Uncharacterized protein</fullName>
    </submittedName>
</protein>
<dbReference type="Gramene" id="TraesCS3B03G0152700.1">
    <property type="protein sequence ID" value="TraesCS3B03G0152700.1.CDS"/>
    <property type="gene ID" value="TraesCS3B03G0152700"/>
</dbReference>
<keyword evidence="2" id="KW-1185">Reference proteome</keyword>
<evidence type="ECO:0000313" key="2">
    <source>
        <dbReference type="Proteomes" id="UP000019116"/>
    </source>
</evidence>
<dbReference type="PaxDb" id="4565-Traes_3B_7996A5044.1"/>
<sequence>MRAALRLASALRRLPARTGDLVSSQAVLPPLAGRAPLLSRALSLPHLPAAVRRFSDKSPKDHLDRATTLIKQGELLVEEGKVISRHLTKGVKDSTKDRLRVFKSGLSDIIRTQFRHHWVNRVAWLRISVHSLLILLTDGILIHFGGSYLLDICKPHMKAIATKAIDKAEEKGKELARSDKSRAEAQKFIDRALNSFSIRAVVFGWKKKKDEEPSKKEEAEAPKK</sequence>
<dbReference type="EnsemblPlants" id="TraesCS3B02G067500.1">
    <property type="protein sequence ID" value="TraesCS3B02G067500.1"/>
    <property type="gene ID" value="TraesCS3B02G067500"/>
</dbReference>
<dbReference type="AlphaFoldDB" id="A0A3B6FFC5"/>
<dbReference type="Proteomes" id="UP000019116">
    <property type="component" value="Chromosome 3B"/>
</dbReference>
<accession>A0A3B6FFC5</accession>
<reference evidence="1" key="1">
    <citation type="submission" date="2018-08" db="EMBL/GenBank/DDBJ databases">
        <authorList>
            <person name="Rossello M."/>
        </authorList>
    </citation>
    <scope>NUCLEOTIDE SEQUENCE [LARGE SCALE GENOMIC DNA]</scope>
    <source>
        <strain evidence="1">cv. Chinese Spring</strain>
    </source>
</reference>